<name>A0A8C6XXY0_NAJNA</name>
<reference evidence="1" key="1">
    <citation type="submission" date="2025-08" db="UniProtKB">
        <authorList>
            <consortium name="Ensembl"/>
        </authorList>
    </citation>
    <scope>IDENTIFICATION</scope>
</reference>
<proteinExistence type="predicted"/>
<keyword evidence="2" id="KW-1185">Reference proteome</keyword>
<evidence type="ECO:0000313" key="2">
    <source>
        <dbReference type="Proteomes" id="UP000694559"/>
    </source>
</evidence>
<dbReference type="AlphaFoldDB" id="A0A8C6XXY0"/>
<dbReference type="Ensembl" id="ENSNNAT00000020953.1">
    <property type="protein sequence ID" value="ENSNNAP00000019962.1"/>
    <property type="gene ID" value="ENSNNAG00000013280.1"/>
</dbReference>
<protein>
    <submittedName>
        <fullName evidence="1">Uncharacterized protein</fullName>
    </submittedName>
</protein>
<reference evidence="1" key="2">
    <citation type="submission" date="2025-09" db="UniProtKB">
        <authorList>
            <consortium name="Ensembl"/>
        </authorList>
    </citation>
    <scope>IDENTIFICATION</scope>
</reference>
<organism evidence="1 2">
    <name type="scientific">Naja naja</name>
    <name type="common">Indian cobra</name>
    <dbReference type="NCBI Taxonomy" id="35670"/>
    <lineage>
        <taxon>Eukaryota</taxon>
        <taxon>Metazoa</taxon>
        <taxon>Chordata</taxon>
        <taxon>Craniata</taxon>
        <taxon>Vertebrata</taxon>
        <taxon>Euteleostomi</taxon>
        <taxon>Lepidosauria</taxon>
        <taxon>Squamata</taxon>
        <taxon>Bifurcata</taxon>
        <taxon>Unidentata</taxon>
        <taxon>Episquamata</taxon>
        <taxon>Toxicofera</taxon>
        <taxon>Serpentes</taxon>
        <taxon>Colubroidea</taxon>
        <taxon>Elapidae</taxon>
        <taxon>Elapinae</taxon>
        <taxon>Naja</taxon>
    </lineage>
</organism>
<dbReference type="Gene3D" id="3.10.20.90">
    <property type="entry name" value="Phosphatidylinositol 3-kinase Catalytic Subunit, Chain A, domain 1"/>
    <property type="match status" value="1"/>
</dbReference>
<evidence type="ECO:0000313" key="1">
    <source>
        <dbReference type="Ensembl" id="ENSNNAP00000019962.1"/>
    </source>
</evidence>
<accession>A0A8C6XXY0</accession>
<dbReference type="Proteomes" id="UP000694559">
    <property type="component" value="Unplaced"/>
</dbReference>
<sequence>MTSDPDTKSSSDVWLIEKKVNTLKSVIGQDKNEIQFKGNMSMNPRNLKESYCKRQGIPIGMEDVIEFYQEGTECHSTM</sequence>